<gene>
    <name evidence="3" type="ORF">METBISCDRAFT_27243</name>
</gene>
<dbReference type="AlphaFoldDB" id="A0A4P9ZCH5"/>
<accession>A0A4P9ZCH5</accession>
<feature type="compositionally biased region" description="Acidic residues" evidence="1">
    <location>
        <begin position="1"/>
        <end position="90"/>
    </location>
</feature>
<dbReference type="Proteomes" id="UP000268321">
    <property type="component" value="Unassembled WGS sequence"/>
</dbReference>
<feature type="domain" description="Transcription factor spt8 beta-propeller" evidence="2">
    <location>
        <begin position="182"/>
        <end position="246"/>
    </location>
</feature>
<proteinExistence type="predicted"/>
<dbReference type="InterPro" id="IPR057544">
    <property type="entry name" value="Beta-prop_SPT8"/>
</dbReference>
<evidence type="ECO:0000256" key="1">
    <source>
        <dbReference type="SAM" id="MobiDB-lite"/>
    </source>
</evidence>
<evidence type="ECO:0000313" key="3">
    <source>
        <dbReference type="EMBL" id="RKP30584.1"/>
    </source>
</evidence>
<feature type="non-terminal residue" evidence="3">
    <location>
        <position position="246"/>
    </location>
</feature>
<dbReference type="Pfam" id="PF23798">
    <property type="entry name" value="Beta-prop_SPT8"/>
    <property type="match status" value="1"/>
</dbReference>
<sequence>MSLAEDLFDTADNDAELGEDAENYDMVDEQGDDGDENMDQNENDYNDDDMDNDDDNVEEDDEENDDEDNDDNDEDEDENNRIDDIDDDDETRTSEAADREQQGSSTNGASDNSELFKIPGTSTDKGLANASQESRSGGNNDSGTNGPSERPNSPTTNASTCLDHETIRKNAIIGIQTAEHLNVVPFVACPYAQQCHAVAISEGPKWLLTGGEDGFIRKYDFSASIEGKSPLTVAQRHNLLESINNA</sequence>
<evidence type="ECO:0000259" key="2">
    <source>
        <dbReference type="Pfam" id="PF23798"/>
    </source>
</evidence>
<feature type="compositionally biased region" description="Basic and acidic residues" evidence="1">
    <location>
        <begin position="91"/>
        <end position="101"/>
    </location>
</feature>
<feature type="compositionally biased region" description="Polar residues" evidence="1">
    <location>
        <begin position="102"/>
        <end position="113"/>
    </location>
</feature>
<feature type="region of interest" description="Disordered" evidence="1">
    <location>
        <begin position="1"/>
        <end position="160"/>
    </location>
</feature>
<keyword evidence="4" id="KW-1185">Reference proteome</keyword>
<protein>
    <recommendedName>
        <fullName evidence="2">Transcription factor spt8 beta-propeller domain-containing protein</fullName>
    </recommendedName>
</protein>
<dbReference type="OrthoDB" id="10260946at2759"/>
<dbReference type="EMBL" id="ML004455">
    <property type="protein sequence ID" value="RKP30584.1"/>
    <property type="molecule type" value="Genomic_DNA"/>
</dbReference>
<organism evidence="3 4">
    <name type="scientific">Metschnikowia bicuspidata</name>
    <dbReference type="NCBI Taxonomy" id="27322"/>
    <lineage>
        <taxon>Eukaryota</taxon>
        <taxon>Fungi</taxon>
        <taxon>Dikarya</taxon>
        <taxon>Ascomycota</taxon>
        <taxon>Saccharomycotina</taxon>
        <taxon>Pichiomycetes</taxon>
        <taxon>Metschnikowiaceae</taxon>
        <taxon>Metschnikowia</taxon>
    </lineage>
</organism>
<name>A0A4P9ZCH5_9ASCO</name>
<reference evidence="4" key="1">
    <citation type="journal article" date="2018" name="Nat. Microbiol.">
        <title>Leveraging single-cell genomics to expand the fungal tree of life.</title>
        <authorList>
            <person name="Ahrendt S.R."/>
            <person name="Quandt C.A."/>
            <person name="Ciobanu D."/>
            <person name="Clum A."/>
            <person name="Salamov A."/>
            <person name="Andreopoulos B."/>
            <person name="Cheng J.F."/>
            <person name="Woyke T."/>
            <person name="Pelin A."/>
            <person name="Henrissat B."/>
            <person name="Reynolds N.K."/>
            <person name="Benny G.L."/>
            <person name="Smith M.E."/>
            <person name="James T.Y."/>
            <person name="Grigoriev I.V."/>
        </authorList>
    </citation>
    <scope>NUCLEOTIDE SEQUENCE [LARGE SCALE GENOMIC DNA]</scope>
    <source>
        <strain evidence="4">Baker2002</strain>
    </source>
</reference>
<feature type="compositionally biased region" description="Polar residues" evidence="1">
    <location>
        <begin position="120"/>
        <end position="160"/>
    </location>
</feature>
<evidence type="ECO:0000313" key="4">
    <source>
        <dbReference type="Proteomes" id="UP000268321"/>
    </source>
</evidence>